<dbReference type="RefSeq" id="WP_155337665.1">
    <property type="nucleotide sequence ID" value="NZ_BAAABN010000029.1"/>
</dbReference>
<name>A0A5M3VWZ7_9ACTN</name>
<protein>
    <submittedName>
        <fullName evidence="2">Uncharacterized protein</fullName>
    </submittedName>
</protein>
<keyword evidence="1" id="KW-0472">Membrane</keyword>
<reference evidence="2 3" key="1">
    <citation type="submission" date="2019-10" db="EMBL/GenBank/DDBJ databases">
        <title>Whole genome shotgun sequence of Acrocarpospora corrugata NBRC 13972.</title>
        <authorList>
            <person name="Ichikawa N."/>
            <person name="Kimura A."/>
            <person name="Kitahashi Y."/>
            <person name="Komaki H."/>
            <person name="Oguchi A."/>
        </authorList>
    </citation>
    <scope>NUCLEOTIDE SEQUENCE [LARGE SCALE GENOMIC DNA]</scope>
    <source>
        <strain evidence="2 3">NBRC 13972</strain>
    </source>
</reference>
<keyword evidence="1" id="KW-1133">Transmembrane helix</keyword>
<keyword evidence="3" id="KW-1185">Reference proteome</keyword>
<evidence type="ECO:0000256" key="1">
    <source>
        <dbReference type="SAM" id="Phobius"/>
    </source>
</evidence>
<comment type="caution">
    <text evidence="2">The sequence shown here is derived from an EMBL/GenBank/DDBJ whole genome shotgun (WGS) entry which is preliminary data.</text>
</comment>
<feature type="transmembrane region" description="Helical" evidence="1">
    <location>
        <begin position="15"/>
        <end position="36"/>
    </location>
</feature>
<evidence type="ECO:0000313" key="2">
    <source>
        <dbReference type="EMBL" id="GES01377.1"/>
    </source>
</evidence>
<dbReference type="AlphaFoldDB" id="A0A5M3VWZ7"/>
<keyword evidence="1" id="KW-0812">Transmembrane</keyword>
<accession>A0A5M3VWZ7</accession>
<evidence type="ECO:0000313" key="3">
    <source>
        <dbReference type="Proteomes" id="UP000334990"/>
    </source>
</evidence>
<dbReference type="EMBL" id="BLAD01000050">
    <property type="protein sequence ID" value="GES01377.1"/>
    <property type="molecule type" value="Genomic_DNA"/>
</dbReference>
<proteinExistence type="predicted"/>
<dbReference type="Proteomes" id="UP000334990">
    <property type="component" value="Unassembled WGS sequence"/>
</dbReference>
<gene>
    <name evidence="2" type="ORF">Acor_34410</name>
</gene>
<organism evidence="2 3">
    <name type="scientific">Acrocarpospora corrugata</name>
    <dbReference type="NCBI Taxonomy" id="35763"/>
    <lineage>
        <taxon>Bacteria</taxon>
        <taxon>Bacillati</taxon>
        <taxon>Actinomycetota</taxon>
        <taxon>Actinomycetes</taxon>
        <taxon>Streptosporangiales</taxon>
        <taxon>Streptosporangiaceae</taxon>
        <taxon>Acrocarpospora</taxon>
    </lineage>
</organism>
<sequence>MIYPWIWAKLPGGRFTRAACAVLLLLAAVGILWYVVFPLADALLGLDDVTMEPSAGQP</sequence>